<reference evidence="2 3" key="1">
    <citation type="submission" date="2018-07" db="EMBL/GenBank/DDBJ databases">
        <title>The genomes of Aspergillus section Nigri reveals drivers in fungal speciation.</title>
        <authorList>
            <consortium name="DOE Joint Genome Institute"/>
            <person name="Vesth T.C."/>
            <person name="Nybo J."/>
            <person name="Theobald S."/>
            <person name="Brandl J."/>
            <person name="Frisvad J.C."/>
            <person name="Nielsen K.F."/>
            <person name="Lyhne E.K."/>
            <person name="Kogle M.E."/>
            <person name="Kuo A."/>
            <person name="Riley R."/>
            <person name="Clum A."/>
            <person name="Nolan M."/>
            <person name="Lipzen A."/>
            <person name="Salamov A."/>
            <person name="Henrissat B."/>
            <person name="Wiebenga A."/>
            <person name="De vries R.P."/>
            <person name="Grigoriev I.V."/>
            <person name="Mortensen U.H."/>
            <person name="Andersen M.R."/>
            <person name="Baker S.E."/>
        </authorList>
    </citation>
    <scope>NUCLEOTIDE SEQUENCE [LARGE SCALE GENOMIC DNA]</scope>
    <source>
        <strain evidence="2 3">CBS 139.54b</strain>
    </source>
</reference>
<dbReference type="EMBL" id="KZ852040">
    <property type="protein sequence ID" value="RDH35624.1"/>
    <property type="molecule type" value="Genomic_DNA"/>
</dbReference>
<keyword evidence="3" id="KW-1185">Reference proteome</keyword>
<evidence type="ECO:0000256" key="1">
    <source>
        <dbReference type="SAM" id="Phobius"/>
    </source>
</evidence>
<feature type="transmembrane region" description="Helical" evidence="1">
    <location>
        <begin position="36"/>
        <end position="67"/>
    </location>
</feature>
<dbReference type="AlphaFoldDB" id="A0A3F3Q8Q9"/>
<protein>
    <submittedName>
        <fullName evidence="2">Uncharacterized protein</fullName>
    </submittedName>
</protein>
<dbReference type="Proteomes" id="UP000253729">
    <property type="component" value="Unassembled WGS sequence"/>
</dbReference>
<keyword evidence="1" id="KW-1133">Transmembrane helix</keyword>
<evidence type="ECO:0000313" key="2">
    <source>
        <dbReference type="EMBL" id="RDH35624.1"/>
    </source>
</evidence>
<dbReference type="RefSeq" id="XP_026628646.1">
    <property type="nucleotide sequence ID" value="XM_026765527.1"/>
</dbReference>
<organism evidence="2 3">
    <name type="scientific">Aspergillus welwitschiae</name>
    <dbReference type="NCBI Taxonomy" id="1341132"/>
    <lineage>
        <taxon>Eukaryota</taxon>
        <taxon>Fungi</taxon>
        <taxon>Dikarya</taxon>
        <taxon>Ascomycota</taxon>
        <taxon>Pezizomycotina</taxon>
        <taxon>Eurotiomycetes</taxon>
        <taxon>Eurotiomycetidae</taxon>
        <taxon>Eurotiales</taxon>
        <taxon>Aspergillaceae</taxon>
        <taxon>Aspergillus</taxon>
        <taxon>Aspergillus subgen. Circumdati</taxon>
    </lineage>
</organism>
<accession>A0A3F3Q8Q9</accession>
<keyword evidence="1" id="KW-0812">Transmembrane</keyword>
<sequence>MTVGVSLSITSWGSLRAVQSKMRIYPVFYSFMSTWYFFNCCFFLTISLCFAFLPSVLVFGPFSFLFLF</sequence>
<keyword evidence="1" id="KW-0472">Membrane</keyword>
<evidence type="ECO:0000313" key="3">
    <source>
        <dbReference type="Proteomes" id="UP000253729"/>
    </source>
</evidence>
<gene>
    <name evidence="2" type="ORF">BDQ94DRAFT_139946</name>
</gene>
<dbReference type="GeneID" id="38133883"/>
<proteinExistence type="predicted"/>
<name>A0A3F3Q8Q9_9EURO</name>